<dbReference type="PANTHER" id="PTHR11365">
    <property type="entry name" value="5-OXOPROLINASE RELATED"/>
    <property type="match status" value="1"/>
</dbReference>
<proteinExistence type="predicted"/>
<protein>
    <recommendedName>
        <fullName evidence="1">Hydantoinase A/oxoprolinase domain-containing protein</fullName>
    </recommendedName>
</protein>
<dbReference type="GO" id="GO:0006749">
    <property type="term" value="P:glutathione metabolic process"/>
    <property type="evidence" value="ECO:0007669"/>
    <property type="project" value="TreeGrafter"/>
</dbReference>
<comment type="caution">
    <text evidence="2">The sequence shown here is derived from an EMBL/GenBank/DDBJ whole genome shotgun (WGS) entry which is preliminary data.</text>
</comment>
<dbReference type="Pfam" id="PF01968">
    <property type="entry name" value="Hydantoinase_A"/>
    <property type="match status" value="1"/>
</dbReference>
<dbReference type="InParanoid" id="A0A554MUT8"/>
<dbReference type="InterPro" id="IPR045079">
    <property type="entry name" value="Oxoprolinase-like"/>
</dbReference>
<name>A0A554MUT8_9EURY</name>
<evidence type="ECO:0000259" key="1">
    <source>
        <dbReference type="Pfam" id="PF01968"/>
    </source>
</evidence>
<reference evidence="2 3" key="1">
    <citation type="submission" date="2018-06" db="EMBL/GenBank/DDBJ databases">
        <title>Natronomonas sp. F16-60 a new haloarchaeon isolated from a solar saltern of Isla Cristina, Huelva, Spain.</title>
        <authorList>
            <person name="Duran-Viseras A."/>
            <person name="Sanchez-Porro C."/>
            <person name="Ventosa A."/>
        </authorList>
    </citation>
    <scope>NUCLEOTIDE SEQUENCE [LARGE SCALE GENOMIC DNA]</scope>
    <source>
        <strain evidence="2 3">F16-60</strain>
    </source>
</reference>
<organism evidence="2 3">
    <name type="scientific">Haloglomus irregulare</name>
    <dbReference type="NCBI Taxonomy" id="2234134"/>
    <lineage>
        <taxon>Archaea</taxon>
        <taxon>Methanobacteriati</taxon>
        <taxon>Methanobacteriota</taxon>
        <taxon>Stenosarchaea group</taxon>
        <taxon>Halobacteria</taxon>
        <taxon>Halobacteriales</taxon>
        <taxon>Natronomonadaceae</taxon>
        <taxon>Haloglomus</taxon>
    </lineage>
</organism>
<feature type="domain" description="Hydantoinase A/oxoprolinase" evidence="1">
    <location>
        <begin position="11"/>
        <end position="99"/>
    </location>
</feature>
<dbReference type="GO" id="GO:0005829">
    <property type="term" value="C:cytosol"/>
    <property type="evidence" value="ECO:0007669"/>
    <property type="project" value="TreeGrafter"/>
</dbReference>
<dbReference type="RefSeq" id="WP_144263449.1">
    <property type="nucleotide sequence ID" value="NZ_QMDX01000021.1"/>
</dbReference>
<sequence>MNYDGLQVKSKGGSVGWIKAETDRLRVAPQSAGADPRPTCYAQGGDDLTIIDADVLRGSIDPDNFLGGRESLDIDNAKEAAEPIMDQLGLDLMDIACGVPQRAGRSHRGR</sequence>
<accession>A0A554MUT8</accession>
<evidence type="ECO:0000313" key="2">
    <source>
        <dbReference type="EMBL" id="TSD08907.1"/>
    </source>
</evidence>
<gene>
    <name evidence="2" type="ORF">DP107_17715</name>
</gene>
<dbReference type="GO" id="GO:0017168">
    <property type="term" value="F:5-oxoprolinase (ATP-hydrolyzing) activity"/>
    <property type="evidence" value="ECO:0007669"/>
    <property type="project" value="TreeGrafter"/>
</dbReference>
<evidence type="ECO:0000313" key="3">
    <source>
        <dbReference type="Proteomes" id="UP000319894"/>
    </source>
</evidence>
<dbReference type="Proteomes" id="UP000319894">
    <property type="component" value="Unassembled WGS sequence"/>
</dbReference>
<dbReference type="PANTHER" id="PTHR11365:SF23">
    <property type="entry name" value="HYPOTHETICAL 5-OXOPROLINASE (EUROFUNG)-RELATED"/>
    <property type="match status" value="1"/>
</dbReference>
<keyword evidence="3" id="KW-1185">Reference proteome</keyword>
<dbReference type="EMBL" id="QMDX01000021">
    <property type="protein sequence ID" value="TSD08907.1"/>
    <property type="molecule type" value="Genomic_DNA"/>
</dbReference>
<dbReference type="AlphaFoldDB" id="A0A554MUT8"/>
<dbReference type="InterPro" id="IPR002821">
    <property type="entry name" value="Hydantoinase_A"/>
</dbReference>